<feature type="domain" description="ABC transmembrane type-1" evidence="8">
    <location>
        <begin position="79"/>
        <end position="292"/>
    </location>
</feature>
<comment type="subcellular location">
    <subcellularLocation>
        <location evidence="1 7">Cell membrane</location>
        <topology evidence="1 7">Multi-pass membrane protein</topology>
    </subcellularLocation>
</comment>
<evidence type="ECO:0000256" key="1">
    <source>
        <dbReference type="ARBA" id="ARBA00004651"/>
    </source>
</evidence>
<dbReference type="Proteomes" id="UP000243024">
    <property type="component" value="Unassembled WGS sequence"/>
</dbReference>
<dbReference type="InterPro" id="IPR051393">
    <property type="entry name" value="ABC_transporter_permease"/>
</dbReference>
<feature type="transmembrane region" description="Helical" evidence="7">
    <location>
        <begin position="27"/>
        <end position="49"/>
    </location>
</feature>
<evidence type="ECO:0000256" key="4">
    <source>
        <dbReference type="ARBA" id="ARBA00022692"/>
    </source>
</evidence>
<evidence type="ECO:0000256" key="6">
    <source>
        <dbReference type="ARBA" id="ARBA00023136"/>
    </source>
</evidence>
<evidence type="ECO:0000256" key="5">
    <source>
        <dbReference type="ARBA" id="ARBA00022989"/>
    </source>
</evidence>
<evidence type="ECO:0000313" key="9">
    <source>
        <dbReference type="EMBL" id="OAR03583.1"/>
    </source>
</evidence>
<feature type="transmembrane region" description="Helical" evidence="7">
    <location>
        <begin position="219"/>
        <end position="239"/>
    </location>
</feature>
<dbReference type="EMBL" id="JXBB01000055">
    <property type="protein sequence ID" value="OAR03583.1"/>
    <property type="molecule type" value="Genomic_DNA"/>
</dbReference>
<keyword evidence="2 7" id="KW-0813">Transport</keyword>
<evidence type="ECO:0000256" key="3">
    <source>
        <dbReference type="ARBA" id="ARBA00022475"/>
    </source>
</evidence>
<evidence type="ECO:0000259" key="8">
    <source>
        <dbReference type="PROSITE" id="PS50928"/>
    </source>
</evidence>
<dbReference type="SUPFAM" id="SSF161098">
    <property type="entry name" value="MetI-like"/>
    <property type="match status" value="1"/>
</dbReference>
<dbReference type="CDD" id="cd06261">
    <property type="entry name" value="TM_PBP2"/>
    <property type="match status" value="1"/>
</dbReference>
<organism evidence="9 10">
    <name type="scientific">Hydrogenibacillus schlegelii</name>
    <name type="common">Bacillus schlegelii</name>
    <dbReference type="NCBI Taxonomy" id="1484"/>
    <lineage>
        <taxon>Bacteria</taxon>
        <taxon>Bacillati</taxon>
        <taxon>Bacillota</taxon>
        <taxon>Bacilli</taxon>
        <taxon>Bacillales</taxon>
        <taxon>Bacillales Family X. Incertae Sedis</taxon>
        <taxon>Hydrogenibacillus</taxon>
    </lineage>
</organism>
<dbReference type="GO" id="GO:0005886">
    <property type="term" value="C:plasma membrane"/>
    <property type="evidence" value="ECO:0007669"/>
    <property type="project" value="UniProtKB-SubCell"/>
</dbReference>
<keyword evidence="5 7" id="KW-1133">Transmembrane helix</keyword>
<dbReference type="OrthoDB" id="9809173at2"/>
<accession>A0A132N8J7</accession>
<dbReference type="PANTHER" id="PTHR30193">
    <property type="entry name" value="ABC TRANSPORTER PERMEASE PROTEIN"/>
    <property type="match status" value="1"/>
</dbReference>
<dbReference type="PANTHER" id="PTHR30193:SF37">
    <property type="entry name" value="INNER MEMBRANE ABC TRANSPORTER PERMEASE PROTEIN YCJO"/>
    <property type="match status" value="1"/>
</dbReference>
<dbReference type="PROSITE" id="PS50928">
    <property type="entry name" value="ABC_TM1"/>
    <property type="match status" value="1"/>
</dbReference>
<keyword evidence="4 7" id="KW-0812">Transmembrane</keyword>
<dbReference type="RefSeq" id="WP_066202923.1">
    <property type="nucleotide sequence ID" value="NZ_CBCSAS010000002.1"/>
</dbReference>
<reference evidence="9 10" key="1">
    <citation type="submission" date="2015-09" db="EMBL/GenBank/DDBJ databases">
        <title>Draft genome sequence of Hydrogenibacillus schlegelii DSM 2000.</title>
        <authorList>
            <person name="Hemp J."/>
        </authorList>
    </citation>
    <scope>NUCLEOTIDE SEQUENCE [LARGE SCALE GENOMIC DNA]</scope>
    <source>
        <strain evidence="9 10">MA 48</strain>
    </source>
</reference>
<keyword evidence="6 7" id="KW-0472">Membrane</keyword>
<feature type="transmembrane region" description="Helical" evidence="7">
    <location>
        <begin position="117"/>
        <end position="137"/>
    </location>
</feature>
<proteinExistence type="inferred from homology"/>
<feature type="transmembrane region" description="Helical" evidence="7">
    <location>
        <begin position="85"/>
        <end position="105"/>
    </location>
</feature>
<gene>
    <name evidence="9" type="ORF">SA87_02830</name>
</gene>
<dbReference type="STRING" id="1484.SA87_02830"/>
<dbReference type="Pfam" id="PF00528">
    <property type="entry name" value="BPD_transp_1"/>
    <property type="match status" value="1"/>
</dbReference>
<comment type="similarity">
    <text evidence="7">Belongs to the binding-protein-dependent transport system permease family.</text>
</comment>
<protein>
    <recommendedName>
        <fullName evidence="8">ABC transmembrane type-1 domain-containing protein</fullName>
    </recommendedName>
</protein>
<sequence length="307" mass="33500">MADLSRPLFRRAALPAASAGAAFRRRLLPYALIAPALFFVAVFSTYPVLKTLLLAGTAEGGIGRAFGDLWRDPVFRLSLGATLRFLAYSSLPAMAIAFFLALWIHGRPRRFRRALEGVWVLPLALPVVSAAAIWLFVFTPQYGLLAVLADRLGLTDPALLRKPETALWALAVVEIWREMGFNLLVFLAGLSTIPRDVEEAARLDGAGEGRLTLMIRLPLLWPTIIFVGTVSLLHALSTIDPIFVMTQGGPNNATNLLLYQMYLTAFFYGDWPRAAATAAVFLVLAGLIAGVQVYGLERLFGRDDGVA</sequence>
<evidence type="ECO:0000256" key="2">
    <source>
        <dbReference type="ARBA" id="ARBA00022448"/>
    </source>
</evidence>
<dbReference type="AlphaFoldDB" id="A0A132N8J7"/>
<dbReference type="Gene3D" id="1.10.3720.10">
    <property type="entry name" value="MetI-like"/>
    <property type="match status" value="1"/>
</dbReference>
<feature type="transmembrane region" description="Helical" evidence="7">
    <location>
        <begin position="274"/>
        <end position="294"/>
    </location>
</feature>
<name>A0A132N8J7_HYDSH</name>
<evidence type="ECO:0000313" key="10">
    <source>
        <dbReference type="Proteomes" id="UP000243024"/>
    </source>
</evidence>
<dbReference type="InterPro" id="IPR035906">
    <property type="entry name" value="MetI-like_sf"/>
</dbReference>
<dbReference type="InterPro" id="IPR000515">
    <property type="entry name" value="MetI-like"/>
</dbReference>
<keyword evidence="3" id="KW-1003">Cell membrane</keyword>
<comment type="caution">
    <text evidence="9">The sequence shown here is derived from an EMBL/GenBank/DDBJ whole genome shotgun (WGS) entry which is preliminary data.</text>
</comment>
<evidence type="ECO:0000256" key="7">
    <source>
        <dbReference type="RuleBase" id="RU363032"/>
    </source>
</evidence>
<dbReference type="GO" id="GO:0055085">
    <property type="term" value="P:transmembrane transport"/>
    <property type="evidence" value="ECO:0007669"/>
    <property type="project" value="InterPro"/>
</dbReference>
<keyword evidence="10" id="KW-1185">Reference proteome</keyword>